<proteinExistence type="inferred from homology"/>
<comment type="similarity">
    <text evidence="5">Belongs to the hexokinase family.</text>
</comment>
<keyword evidence="5" id="KW-0418">Kinase</keyword>
<dbReference type="GO" id="GO:0005829">
    <property type="term" value="C:cytosol"/>
    <property type="evidence" value="ECO:0007669"/>
    <property type="project" value="TreeGrafter"/>
</dbReference>
<dbReference type="OrthoDB" id="419537at2759"/>
<name>A0A814NK11_9BILA</name>
<keyword evidence="3 5" id="KW-0324">Glycolysis</keyword>
<dbReference type="GO" id="GO:0006096">
    <property type="term" value="P:glycolytic process"/>
    <property type="evidence" value="ECO:0007669"/>
    <property type="project" value="UniProtKB-KW"/>
</dbReference>
<dbReference type="Gene3D" id="3.40.367.20">
    <property type="match status" value="1"/>
</dbReference>
<dbReference type="GO" id="GO:0005536">
    <property type="term" value="F:D-glucose binding"/>
    <property type="evidence" value="ECO:0007669"/>
    <property type="project" value="InterPro"/>
</dbReference>
<dbReference type="EMBL" id="CAJNOU010000807">
    <property type="protein sequence ID" value="CAF1092553.1"/>
    <property type="molecule type" value="Genomic_DNA"/>
</dbReference>
<dbReference type="EMBL" id="CAJNOO010001737">
    <property type="protein sequence ID" value="CAF1192853.1"/>
    <property type="molecule type" value="Genomic_DNA"/>
</dbReference>
<dbReference type="GO" id="GO:0001678">
    <property type="term" value="P:intracellular glucose homeostasis"/>
    <property type="evidence" value="ECO:0007669"/>
    <property type="project" value="InterPro"/>
</dbReference>
<evidence type="ECO:0000256" key="4">
    <source>
        <dbReference type="ARBA" id="ARBA00044613"/>
    </source>
</evidence>
<keyword evidence="5" id="KW-0547">Nucleotide-binding</keyword>
<organism evidence="7 10">
    <name type="scientific">Rotaria sordida</name>
    <dbReference type="NCBI Taxonomy" id="392033"/>
    <lineage>
        <taxon>Eukaryota</taxon>
        <taxon>Metazoa</taxon>
        <taxon>Spiralia</taxon>
        <taxon>Gnathifera</taxon>
        <taxon>Rotifera</taxon>
        <taxon>Eurotatoria</taxon>
        <taxon>Bdelloidea</taxon>
        <taxon>Philodinida</taxon>
        <taxon>Philodinidae</taxon>
        <taxon>Rotaria</taxon>
    </lineage>
</organism>
<dbReference type="Pfam" id="PF03727">
    <property type="entry name" value="Hexokinase_2"/>
    <property type="match status" value="1"/>
</dbReference>
<evidence type="ECO:0000256" key="2">
    <source>
        <dbReference type="ARBA" id="ARBA00005028"/>
    </source>
</evidence>
<evidence type="ECO:0000256" key="1">
    <source>
        <dbReference type="ARBA" id="ARBA00004888"/>
    </source>
</evidence>
<evidence type="ECO:0000256" key="3">
    <source>
        <dbReference type="ARBA" id="ARBA00023152"/>
    </source>
</evidence>
<reference evidence="7" key="1">
    <citation type="submission" date="2021-02" db="EMBL/GenBank/DDBJ databases">
        <authorList>
            <person name="Nowell W R."/>
        </authorList>
    </citation>
    <scope>NUCLEOTIDE SEQUENCE</scope>
</reference>
<evidence type="ECO:0000256" key="5">
    <source>
        <dbReference type="RuleBase" id="RU362007"/>
    </source>
</evidence>
<keyword evidence="5" id="KW-0067">ATP-binding</keyword>
<dbReference type="PANTHER" id="PTHR19443">
    <property type="entry name" value="HEXOKINASE"/>
    <property type="match status" value="1"/>
</dbReference>
<evidence type="ECO:0000313" key="10">
    <source>
        <dbReference type="Proteomes" id="UP000663889"/>
    </source>
</evidence>
<evidence type="ECO:0000313" key="7">
    <source>
        <dbReference type="EMBL" id="CAF1092553.1"/>
    </source>
</evidence>
<dbReference type="Proteomes" id="UP000663889">
    <property type="component" value="Unassembled WGS sequence"/>
</dbReference>
<dbReference type="PANTHER" id="PTHR19443:SF16">
    <property type="entry name" value="HEXOKINASE TYPE 1-RELATED"/>
    <property type="match status" value="1"/>
</dbReference>
<dbReference type="InterPro" id="IPR043129">
    <property type="entry name" value="ATPase_NBD"/>
</dbReference>
<dbReference type="EC" id="2.7.1.-" evidence="5"/>
<evidence type="ECO:0000313" key="8">
    <source>
        <dbReference type="EMBL" id="CAF1187560.1"/>
    </source>
</evidence>
<accession>A0A814NK11</accession>
<dbReference type="GO" id="GO:0005739">
    <property type="term" value="C:mitochondrion"/>
    <property type="evidence" value="ECO:0007669"/>
    <property type="project" value="TreeGrafter"/>
</dbReference>
<dbReference type="AlphaFoldDB" id="A0A814NK11"/>
<dbReference type="GO" id="GO:0006006">
    <property type="term" value="P:glucose metabolic process"/>
    <property type="evidence" value="ECO:0007669"/>
    <property type="project" value="TreeGrafter"/>
</dbReference>
<dbReference type="Proteomes" id="UP000663882">
    <property type="component" value="Unassembled WGS sequence"/>
</dbReference>
<comment type="catalytic activity">
    <reaction evidence="4">
        <text>a D-hexose + ATP = a D-hexose 6-phosphate + ADP + H(+)</text>
        <dbReference type="Rhea" id="RHEA:22740"/>
        <dbReference type="ChEBI" id="CHEBI:4194"/>
        <dbReference type="ChEBI" id="CHEBI:15378"/>
        <dbReference type="ChEBI" id="CHEBI:30616"/>
        <dbReference type="ChEBI" id="CHEBI:229467"/>
        <dbReference type="ChEBI" id="CHEBI:456216"/>
        <dbReference type="EC" id="2.7.1.1"/>
    </reaction>
    <physiologicalReaction direction="left-to-right" evidence="4">
        <dbReference type="Rhea" id="RHEA:22741"/>
    </physiologicalReaction>
</comment>
<dbReference type="InterPro" id="IPR001312">
    <property type="entry name" value="Hexokinase"/>
</dbReference>
<evidence type="ECO:0000259" key="6">
    <source>
        <dbReference type="Pfam" id="PF03727"/>
    </source>
</evidence>
<evidence type="ECO:0000313" key="9">
    <source>
        <dbReference type="EMBL" id="CAF1192853.1"/>
    </source>
</evidence>
<keyword evidence="5" id="KW-0808">Transferase</keyword>
<dbReference type="EMBL" id="CAJNOT010001360">
    <property type="protein sequence ID" value="CAF1187560.1"/>
    <property type="molecule type" value="Genomic_DNA"/>
</dbReference>
<dbReference type="SUPFAM" id="SSF53067">
    <property type="entry name" value="Actin-like ATPase domain"/>
    <property type="match status" value="1"/>
</dbReference>
<sequence>MDISIGLAVLINRINKPNITVGVDGSVYRYHPRFKRNMEKCMKLLVNKNIKFDLQLSNDGSGVGAALTVAAEVLSTQNLKESSSNQKQRQSYVSN</sequence>
<dbReference type="InterPro" id="IPR022673">
    <property type="entry name" value="Hexokinase_C"/>
</dbReference>
<dbReference type="GO" id="GO:0004340">
    <property type="term" value="F:glucokinase activity"/>
    <property type="evidence" value="ECO:0007669"/>
    <property type="project" value="TreeGrafter"/>
</dbReference>
<comment type="pathway">
    <text evidence="1">Carbohydrate degradation; glycolysis; D-glyceraldehyde 3-phosphate and glycerone phosphate from D-glucose: step 1/4.</text>
</comment>
<dbReference type="GO" id="GO:0008865">
    <property type="term" value="F:fructokinase activity"/>
    <property type="evidence" value="ECO:0007669"/>
    <property type="project" value="TreeGrafter"/>
</dbReference>
<comment type="caution">
    <text evidence="7">The sequence shown here is derived from an EMBL/GenBank/DDBJ whole genome shotgun (WGS) entry which is preliminary data.</text>
</comment>
<protein>
    <recommendedName>
        <fullName evidence="5">Phosphotransferase</fullName>
        <ecNumber evidence="5">2.7.1.-</ecNumber>
    </recommendedName>
</protein>
<comment type="pathway">
    <text evidence="2">Carbohydrate metabolism; hexose metabolism.</text>
</comment>
<feature type="domain" description="Hexokinase C-terminal" evidence="6">
    <location>
        <begin position="4"/>
        <end position="70"/>
    </location>
</feature>
<dbReference type="Proteomes" id="UP000663864">
    <property type="component" value="Unassembled WGS sequence"/>
</dbReference>
<dbReference type="GO" id="GO:0005524">
    <property type="term" value="F:ATP binding"/>
    <property type="evidence" value="ECO:0007669"/>
    <property type="project" value="UniProtKB-UniRule"/>
</dbReference>
<gene>
    <name evidence="9" type="ORF">RFH988_LOCUS24156</name>
    <name evidence="7" type="ORF">SEV965_LOCUS15440</name>
    <name evidence="8" type="ORF">ZHD862_LOCUS22113</name>
</gene>